<dbReference type="InterPro" id="IPR022902">
    <property type="entry name" value="NAcTrfase_Eis"/>
</dbReference>
<evidence type="ECO:0000313" key="6">
    <source>
        <dbReference type="Proteomes" id="UP000093355"/>
    </source>
</evidence>
<dbReference type="PANTHER" id="PTHR37817">
    <property type="entry name" value="N-ACETYLTRANSFERASE EIS"/>
    <property type="match status" value="1"/>
</dbReference>
<dbReference type="Pfam" id="PF13530">
    <property type="entry name" value="SCP2_2"/>
    <property type="match status" value="1"/>
</dbReference>
<dbReference type="RefSeq" id="WP_067025463.1">
    <property type="nucleotide sequence ID" value="NZ_CP038256.1"/>
</dbReference>
<dbReference type="Proteomes" id="UP000093355">
    <property type="component" value="Unassembled WGS sequence"/>
</dbReference>
<dbReference type="OrthoDB" id="8399956at2"/>
<dbReference type="Pfam" id="PF17668">
    <property type="entry name" value="Acetyltransf_17"/>
    <property type="match status" value="1"/>
</dbReference>
<feature type="active site" description="Proton donor" evidence="4">
    <location>
        <position position="158"/>
    </location>
</feature>
<dbReference type="AlphaFoldDB" id="A0A1B9NC78"/>
<evidence type="ECO:0000313" key="5">
    <source>
        <dbReference type="EMBL" id="OCG74207.1"/>
    </source>
</evidence>
<protein>
    <submittedName>
        <fullName evidence="5">Uncharacterized protein</fullName>
    </submittedName>
</protein>
<organism evidence="5 6">
    <name type="scientific">Microbacterium sediminis</name>
    <dbReference type="NCBI Taxonomy" id="904291"/>
    <lineage>
        <taxon>Bacteria</taxon>
        <taxon>Bacillati</taxon>
        <taxon>Actinomycetota</taxon>
        <taxon>Actinomycetes</taxon>
        <taxon>Micrococcales</taxon>
        <taxon>Microbacteriaceae</taxon>
        <taxon>Microbacterium</taxon>
    </lineage>
</organism>
<accession>A0A1B9NC78</accession>
<feature type="binding site" evidence="4">
    <location>
        <begin position="117"/>
        <end position="119"/>
    </location>
    <ligand>
        <name>acetyl-CoA</name>
        <dbReference type="ChEBI" id="CHEBI:57288"/>
    </ligand>
</feature>
<dbReference type="GO" id="GO:0034069">
    <property type="term" value="F:aminoglycoside N-acetyltransferase activity"/>
    <property type="evidence" value="ECO:0007669"/>
    <property type="project" value="TreeGrafter"/>
</dbReference>
<dbReference type="PANTHER" id="PTHR37817:SF1">
    <property type="entry name" value="N-ACETYLTRANSFERASE EIS"/>
    <property type="match status" value="1"/>
</dbReference>
<dbReference type="HAMAP" id="MF_01812">
    <property type="entry name" value="Eis"/>
    <property type="match status" value="1"/>
</dbReference>
<evidence type="ECO:0000256" key="3">
    <source>
        <dbReference type="ARBA" id="ARBA00023315"/>
    </source>
</evidence>
<name>A0A1B9NC78_9MICO</name>
<evidence type="ECO:0000256" key="2">
    <source>
        <dbReference type="ARBA" id="ARBA00022679"/>
    </source>
</evidence>
<dbReference type="EMBL" id="LXMD01000022">
    <property type="protein sequence ID" value="OCG74207.1"/>
    <property type="molecule type" value="Genomic_DNA"/>
</dbReference>
<feature type="binding site" evidence="4">
    <location>
        <begin position="125"/>
        <end position="130"/>
    </location>
    <ligand>
        <name>acetyl-CoA</name>
        <dbReference type="ChEBI" id="CHEBI:57288"/>
    </ligand>
</feature>
<evidence type="ECO:0000256" key="4">
    <source>
        <dbReference type="HAMAP-Rule" id="MF_01812"/>
    </source>
</evidence>
<dbReference type="Pfam" id="PF13527">
    <property type="entry name" value="Acetyltransf_9"/>
    <property type="match status" value="1"/>
</dbReference>
<gene>
    <name evidence="5" type="ORF">A7J15_04945</name>
</gene>
<dbReference type="PROSITE" id="PS51186">
    <property type="entry name" value="GNAT"/>
    <property type="match status" value="1"/>
</dbReference>
<comment type="subunit">
    <text evidence="4">Homohexamer; trimer of dimers.</text>
</comment>
<comment type="caution">
    <text evidence="5">The sequence shown here is derived from an EMBL/GenBank/DDBJ whole genome shotgun (WGS) entry which is preliminary data.</text>
</comment>
<dbReference type="InterPro" id="IPR041380">
    <property type="entry name" value="Acetyltransf_17"/>
</dbReference>
<dbReference type="InterPro" id="IPR000182">
    <property type="entry name" value="GNAT_dom"/>
</dbReference>
<sequence length="438" mass="46253">MTSIDARDVPADPISRERLAERGLDYRVVAADGDDFLPFYRAIRRGFLDAEPTAEQEENAARTIAERRMIGVFGPAAEPGAMPVATIDSWVTPLTLPGAAGRPGALPELEMWAISGVTVASTHRRRGIARALLEGELRAASAAGLAIAGLTVTESTIYGRYGFGMAVPVENIAIETKRAGWIGPATDVTLAYVERPRLVEVLGELHERVRTQRPGNVGGFPFRWETIAGTAPGSTDGAKTRGVIARDAAGEIRGALVFVLSEGAHHAHHVLDVRHLVAETPDARAALWRFAIEHDLVGTVKADLQPVDDALPWLVTDPRAVERTVFDHGWLRVLDVPRVLRARGYAADADATVTVRDDLGIADGTWRVAITGGAAAVTPDEGAADVELGVSELSSVVVGGVSLGSLAAAGRVTGDAAAIAALDAALRSGPAPHLSIWY</sequence>
<dbReference type="InterPro" id="IPR036527">
    <property type="entry name" value="SCP2_sterol-bd_dom_sf"/>
</dbReference>
<dbReference type="Gene3D" id="3.40.630.30">
    <property type="match status" value="2"/>
</dbReference>
<keyword evidence="6" id="KW-1185">Reference proteome</keyword>
<keyword evidence="3 4" id="KW-0012">Acyltransferase</keyword>
<dbReference type="SUPFAM" id="SSF55729">
    <property type="entry name" value="Acyl-CoA N-acyltransferases (Nat)"/>
    <property type="match status" value="1"/>
</dbReference>
<comment type="similarity">
    <text evidence="1 4">Belongs to the acetyltransferase Eis family.</text>
</comment>
<feature type="active site" description="Proton acceptor; via carboxylate" evidence="4">
    <location>
        <position position="438"/>
    </location>
</feature>
<reference evidence="5 6" key="1">
    <citation type="submission" date="2016-05" db="EMBL/GenBank/DDBJ databases">
        <authorList>
            <person name="Lavstsen T."/>
            <person name="Jespersen J.S."/>
        </authorList>
    </citation>
    <scope>NUCLEOTIDE SEQUENCE [LARGE SCALE GENOMIC DNA]</scope>
    <source>
        <strain evidence="5 6">YLB-01</strain>
    </source>
</reference>
<feature type="binding site" evidence="4">
    <location>
        <begin position="153"/>
        <end position="154"/>
    </location>
    <ligand>
        <name>acetyl-CoA</name>
        <dbReference type="ChEBI" id="CHEBI:57288"/>
    </ligand>
</feature>
<dbReference type="GO" id="GO:0030649">
    <property type="term" value="P:aminoglycoside antibiotic catabolic process"/>
    <property type="evidence" value="ECO:0007669"/>
    <property type="project" value="TreeGrafter"/>
</dbReference>
<dbReference type="Gene3D" id="3.30.1050.10">
    <property type="entry name" value="SCP2 sterol-binding domain"/>
    <property type="match status" value="1"/>
</dbReference>
<dbReference type="STRING" id="904291.A7J15_04945"/>
<evidence type="ECO:0000256" key="1">
    <source>
        <dbReference type="ARBA" id="ARBA00009213"/>
    </source>
</evidence>
<dbReference type="InterPro" id="IPR051554">
    <property type="entry name" value="Acetyltransferase_Eis"/>
</dbReference>
<dbReference type="InterPro" id="IPR025559">
    <property type="entry name" value="Eis_dom"/>
</dbReference>
<dbReference type="InterPro" id="IPR016181">
    <property type="entry name" value="Acyl_CoA_acyltransferase"/>
</dbReference>
<keyword evidence="2 4" id="KW-0808">Transferase</keyword>
<proteinExistence type="inferred from homology"/>
<dbReference type="SUPFAM" id="SSF55718">
    <property type="entry name" value="SCP-like"/>
    <property type="match status" value="1"/>
</dbReference>